<reference evidence="3 4" key="2">
    <citation type="submission" date="2016-10" db="EMBL/GenBank/DDBJ databases">
        <authorList>
            <person name="Varghese N."/>
            <person name="Submissions S."/>
        </authorList>
    </citation>
    <scope>NUCLEOTIDE SEQUENCE [LARGE SCALE GENOMIC DNA]</scope>
    <source>
        <strain evidence="3 4">DSM 24802</strain>
    </source>
</reference>
<comment type="caution">
    <text evidence="2">The sequence shown here is derived from an EMBL/GenBank/DDBJ whole genome shotgun (WGS) entry which is preliminary data.</text>
</comment>
<evidence type="ECO:0000313" key="2">
    <source>
        <dbReference type="EMBL" id="GHE04542.1"/>
    </source>
</evidence>
<dbReference type="EMBL" id="BNAB01000017">
    <property type="protein sequence ID" value="GHE04542.1"/>
    <property type="molecule type" value="Genomic_DNA"/>
</dbReference>
<dbReference type="InterPro" id="IPR021308">
    <property type="entry name" value="GfcB"/>
</dbReference>
<dbReference type="InterPro" id="IPR023373">
    <property type="entry name" value="YmcC_sf"/>
</dbReference>
<reference evidence="2" key="3">
    <citation type="submission" date="2023-06" db="EMBL/GenBank/DDBJ databases">
        <authorList>
            <person name="Sun Q."/>
            <person name="Zhou Y."/>
        </authorList>
    </citation>
    <scope>NUCLEOTIDE SEQUENCE</scope>
    <source>
        <strain evidence="2">CGMCC 1.10859</strain>
    </source>
</reference>
<dbReference type="Proteomes" id="UP000634647">
    <property type="component" value="Unassembled WGS sequence"/>
</dbReference>
<organism evidence="2 5">
    <name type="scientific">Allgaiera indica</name>
    <dbReference type="NCBI Taxonomy" id="765699"/>
    <lineage>
        <taxon>Bacteria</taxon>
        <taxon>Pseudomonadati</taxon>
        <taxon>Pseudomonadota</taxon>
        <taxon>Alphaproteobacteria</taxon>
        <taxon>Rhodobacterales</taxon>
        <taxon>Paracoccaceae</taxon>
        <taxon>Allgaiera</taxon>
    </lineage>
</organism>
<sequence length="219" mass="23653">MTSMRRALAALALAAVGLAGCSSNKVAEGQDKLYLRTAKQVLSFRKPVQPHLTRAQITGLKRPLYLAVLPKRGARAYLLNIGANGDVATWSSTDGIMISLRGGVVVQTLGLGEDLMSASLPSAAVLGTGAGTVSATYYYLTGDDQSYGVPVTCQLSRIGRETVKIAGLSYATTHVREACEGAKTQFTNDYWIQPRGQIRKSRQWISKDVGYIELEDLRR</sequence>
<proteinExistence type="predicted"/>
<evidence type="ECO:0000313" key="4">
    <source>
        <dbReference type="Proteomes" id="UP000199541"/>
    </source>
</evidence>
<evidence type="ECO:0000313" key="5">
    <source>
        <dbReference type="Proteomes" id="UP000634647"/>
    </source>
</evidence>
<dbReference type="PROSITE" id="PS51257">
    <property type="entry name" value="PROKAR_LIPOPROTEIN"/>
    <property type="match status" value="1"/>
</dbReference>
<dbReference type="EMBL" id="FNOB01000020">
    <property type="protein sequence ID" value="SDX57553.1"/>
    <property type="molecule type" value="Genomic_DNA"/>
</dbReference>
<feature type="signal peptide" evidence="1">
    <location>
        <begin position="1"/>
        <end position="27"/>
    </location>
</feature>
<reference evidence="2" key="1">
    <citation type="journal article" date="2014" name="Int. J. Syst. Evol. Microbiol.">
        <title>Complete genome sequence of Corynebacterium casei LMG S-19264T (=DSM 44701T), isolated from a smear-ripened cheese.</title>
        <authorList>
            <consortium name="US DOE Joint Genome Institute (JGI-PGF)"/>
            <person name="Walter F."/>
            <person name="Albersmeier A."/>
            <person name="Kalinowski J."/>
            <person name="Ruckert C."/>
        </authorList>
    </citation>
    <scope>NUCLEOTIDE SEQUENCE</scope>
    <source>
        <strain evidence="2">CGMCC 1.10859</strain>
    </source>
</reference>
<dbReference type="AlphaFoldDB" id="A0AAN5A0Z8"/>
<keyword evidence="4" id="KW-1185">Reference proteome</keyword>
<feature type="chain" id="PRO_5042995203" evidence="1">
    <location>
        <begin position="28"/>
        <end position="219"/>
    </location>
</feature>
<name>A0AAN5A0Z8_9RHOB</name>
<dbReference type="Gene3D" id="2.40.360.10">
    <property type="entry name" value="YmcC-like"/>
    <property type="match status" value="1"/>
</dbReference>
<accession>A0AAN5A0Z8</accession>
<evidence type="ECO:0000256" key="1">
    <source>
        <dbReference type="SAM" id="SignalP"/>
    </source>
</evidence>
<dbReference type="Pfam" id="PF11102">
    <property type="entry name" value="YjbF"/>
    <property type="match status" value="1"/>
</dbReference>
<protein>
    <submittedName>
        <fullName evidence="3">Group 4 capsule polysaccharide lipoprotein gfcB, YjbF</fullName>
    </submittedName>
</protein>
<keyword evidence="1" id="KW-0732">Signal</keyword>
<evidence type="ECO:0000313" key="3">
    <source>
        <dbReference type="EMBL" id="SDX57553.1"/>
    </source>
</evidence>
<keyword evidence="3" id="KW-0449">Lipoprotein</keyword>
<dbReference type="RefSeq" id="WP_051645948.1">
    <property type="nucleotide sequence ID" value="NZ_BNAB01000017.1"/>
</dbReference>
<gene>
    <name evidence="2" type="ORF">GCM10008024_32090</name>
    <name evidence="3" type="ORF">SAMN05444006_12045</name>
</gene>
<dbReference type="Proteomes" id="UP000199541">
    <property type="component" value="Unassembled WGS sequence"/>
</dbReference>
<dbReference type="SUPFAM" id="SSF159270">
    <property type="entry name" value="YmcC-like"/>
    <property type="match status" value="1"/>
</dbReference>